<feature type="transmembrane region" description="Helical" evidence="1">
    <location>
        <begin position="78"/>
        <end position="98"/>
    </location>
</feature>
<keyword evidence="1" id="KW-0472">Membrane</keyword>
<evidence type="ECO:0000313" key="2">
    <source>
        <dbReference type="EMBL" id="OIJ64415.1"/>
    </source>
</evidence>
<organism evidence="2 3">
    <name type="scientific">Streptomyces mangrovisoli</name>
    <dbReference type="NCBI Taxonomy" id="1428628"/>
    <lineage>
        <taxon>Bacteria</taxon>
        <taxon>Bacillati</taxon>
        <taxon>Actinomycetota</taxon>
        <taxon>Actinomycetes</taxon>
        <taxon>Kitasatosporales</taxon>
        <taxon>Streptomycetaceae</taxon>
        <taxon>Streptomyces</taxon>
    </lineage>
</organism>
<accession>A0A1J4NPW8</accession>
<comment type="caution">
    <text evidence="2">The sequence shown here is derived from an EMBL/GenBank/DDBJ whole genome shotgun (WGS) entry which is preliminary data.</text>
</comment>
<dbReference type="EMBL" id="LAVA02000082">
    <property type="protein sequence ID" value="OIJ64415.1"/>
    <property type="molecule type" value="Genomic_DNA"/>
</dbReference>
<protein>
    <submittedName>
        <fullName evidence="2">Uncharacterized protein</fullName>
    </submittedName>
</protein>
<feature type="transmembrane region" description="Helical" evidence="1">
    <location>
        <begin position="187"/>
        <end position="211"/>
    </location>
</feature>
<feature type="transmembrane region" description="Helical" evidence="1">
    <location>
        <begin position="51"/>
        <end position="72"/>
    </location>
</feature>
<name>A0A1J4NPW8_9ACTN</name>
<keyword evidence="1" id="KW-1133">Transmembrane helix</keyword>
<reference evidence="2" key="1">
    <citation type="submission" date="2016-10" db="EMBL/GenBank/DDBJ databases">
        <title>Genome sequence of Streptomyces mangrovisoli MUSC 149.</title>
        <authorList>
            <person name="Lee L.-H."/>
            <person name="Ser H.-L."/>
        </authorList>
    </citation>
    <scope>NUCLEOTIDE SEQUENCE [LARGE SCALE GENOMIC DNA]</scope>
    <source>
        <strain evidence="2">MUSC 149</strain>
    </source>
</reference>
<keyword evidence="1" id="KW-0812">Transmembrane</keyword>
<evidence type="ECO:0000256" key="1">
    <source>
        <dbReference type="SAM" id="Phobius"/>
    </source>
</evidence>
<dbReference type="AlphaFoldDB" id="A0A1J4NPW8"/>
<sequence>MRRTLVAALAAFATPRRRLLAAAPMAGLGLGALLILGATRYERLAYPHGDAWCAAAALGTSIVLGLAGWAATGGRSAVAGWALTCVFLVHAVTGTFAAEARALRERGVEVTATVRQEHVHRDATHLGRTDTSYSYDLALPAGLPRRALDTGGNRLAVGARVRVTVDPQDKAPVRLGPRPGRHRFETVVLRVCDGLFLLVGVGLAVAAASAVPLRSDSGTVGRPVPGRRPAGS</sequence>
<dbReference type="Proteomes" id="UP000034196">
    <property type="component" value="Unassembled WGS sequence"/>
</dbReference>
<keyword evidence="3" id="KW-1185">Reference proteome</keyword>
<feature type="transmembrane region" description="Helical" evidence="1">
    <location>
        <begin position="23"/>
        <end position="39"/>
    </location>
</feature>
<evidence type="ECO:0000313" key="3">
    <source>
        <dbReference type="Proteomes" id="UP000034196"/>
    </source>
</evidence>
<proteinExistence type="predicted"/>
<gene>
    <name evidence="2" type="ORF">WN71_029050</name>
</gene>
<dbReference type="RefSeq" id="WP_046592369.1">
    <property type="nucleotide sequence ID" value="NZ_LAVA02000082.1"/>
</dbReference>